<feature type="region of interest" description="Disordered" evidence="1">
    <location>
        <begin position="359"/>
        <end position="392"/>
    </location>
</feature>
<sequence length="620" mass="68449">MFTFAITRCHCYLVLLSVLIAQVNCLSRQPLSYAKTPDSVYVPPKNNVTTLLDIIKSRDDLSELAKSLEGPAGFVTAFDTPATWNYTFFAPSNTAFNNTGAYYSTFKATPKGKWWLGNLLTHHYVPNSILRKEDFNETLSRLQTATFLYVSAQQHDGIVTLNKVAKVTESDILVGANGIVHIIDHVLDPSAQIFAPELPKSPTTDPANVVQALVYTLLDVFDAARDLHLTLKTKEKRDYEHSLRSKGYPESRRIEYIDENGLSTNDDGIVLDKAAVTRKFEDGFHEIGAHFAVGDVVSQTGLQSQIITLQSVLISTFLYGPTGSDSISHQISSLLDASRAAGMTAVDILAAQHQRQLASRALSARPTPVPTSRHGQLPPPAPYPVTTVPSGSTSSALVRTRQEPAIPTNPTIAELKSRPRATRTDTESTSFSEPISGGAETSPSTSYCDYARDLQRHSNQALSSSITSTSSPYCPCCRRDLHLAPGKSWEVYKDDEGPERCFRVQNRFIVKCHRDTADGGYSCVLCSRGSNMDTICGDVKALVRHVWMDHDVTELQSEPDIVEVVQRVDDRRRDSGAAFSDSKWGGSRRSVSLGPNRRPERRSGLDRETGSLRRRSPRWD</sequence>
<dbReference type="GeneID" id="54290936"/>
<feature type="chain" id="PRO_5025459461" description="FAS1 domain-containing protein" evidence="2">
    <location>
        <begin position="26"/>
        <end position="620"/>
    </location>
</feature>
<dbReference type="InterPro" id="IPR036378">
    <property type="entry name" value="FAS1_dom_sf"/>
</dbReference>
<keyword evidence="5" id="KW-1185">Reference proteome</keyword>
<accession>A0A6A5Y8V5</accession>
<feature type="signal peptide" evidence="2">
    <location>
        <begin position="1"/>
        <end position="25"/>
    </location>
</feature>
<evidence type="ECO:0000256" key="1">
    <source>
        <dbReference type="SAM" id="MobiDB-lite"/>
    </source>
</evidence>
<dbReference type="Pfam" id="PF02469">
    <property type="entry name" value="Fasciclin"/>
    <property type="match status" value="1"/>
</dbReference>
<feature type="domain" description="FAS1" evidence="3">
    <location>
        <begin position="48"/>
        <end position="187"/>
    </location>
</feature>
<evidence type="ECO:0000256" key="2">
    <source>
        <dbReference type="SAM" id="SignalP"/>
    </source>
</evidence>
<evidence type="ECO:0000313" key="5">
    <source>
        <dbReference type="Proteomes" id="UP000799778"/>
    </source>
</evidence>
<name>A0A6A5Y8V5_9PLEO</name>
<proteinExistence type="predicted"/>
<dbReference type="Gene3D" id="2.30.180.10">
    <property type="entry name" value="FAS1 domain"/>
    <property type="match status" value="1"/>
</dbReference>
<dbReference type="PROSITE" id="PS50213">
    <property type="entry name" value="FAS1"/>
    <property type="match status" value="1"/>
</dbReference>
<dbReference type="RefSeq" id="XP_033390371.1">
    <property type="nucleotide sequence ID" value="XM_033533539.1"/>
</dbReference>
<dbReference type="Proteomes" id="UP000799778">
    <property type="component" value="Unassembled WGS sequence"/>
</dbReference>
<dbReference type="InterPro" id="IPR000782">
    <property type="entry name" value="FAS1_domain"/>
</dbReference>
<dbReference type="SMART" id="SM00554">
    <property type="entry name" value="FAS1"/>
    <property type="match status" value="1"/>
</dbReference>
<dbReference type="PANTHER" id="PTHR42354">
    <property type="entry name" value="C2H2-TYPE DOMAIN-CONTAINING PROTEIN"/>
    <property type="match status" value="1"/>
</dbReference>
<dbReference type="EMBL" id="ML978066">
    <property type="protein sequence ID" value="KAF2022032.1"/>
    <property type="molecule type" value="Genomic_DNA"/>
</dbReference>
<dbReference type="PANTHER" id="PTHR42354:SF1">
    <property type="entry name" value="C2H2-TYPE DOMAIN-CONTAINING PROTEIN"/>
    <property type="match status" value="1"/>
</dbReference>
<keyword evidence="2" id="KW-0732">Signal</keyword>
<organism evidence="4 5">
    <name type="scientific">Aaosphaeria arxii CBS 175.79</name>
    <dbReference type="NCBI Taxonomy" id="1450172"/>
    <lineage>
        <taxon>Eukaryota</taxon>
        <taxon>Fungi</taxon>
        <taxon>Dikarya</taxon>
        <taxon>Ascomycota</taxon>
        <taxon>Pezizomycotina</taxon>
        <taxon>Dothideomycetes</taxon>
        <taxon>Pleosporomycetidae</taxon>
        <taxon>Pleosporales</taxon>
        <taxon>Pleosporales incertae sedis</taxon>
        <taxon>Aaosphaeria</taxon>
    </lineage>
</organism>
<dbReference type="AlphaFoldDB" id="A0A6A5Y8V5"/>
<feature type="region of interest" description="Disordered" evidence="1">
    <location>
        <begin position="416"/>
        <end position="446"/>
    </location>
</feature>
<feature type="compositionally biased region" description="Basic and acidic residues" evidence="1">
    <location>
        <begin position="597"/>
        <end position="620"/>
    </location>
</feature>
<feature type="compositionally biased region" description="Polar residues" evidence="1">
    <location>
        <begin position="427"/>
        <end position="446"/>
    </location>
</feature>
<gene>
    <name evidence="4" type="ORF">BU24DRAFT_488335</name>
</gene>
<evidence type="ECO:0000313" key="4">
    <source>
        <dbReference type="EMBL" id="KAF2022032.1"/>
    </source>
</evidence>
<dbReference type="OrthoDB" id="5309037at2759"/>
<evidence type="ECO:0000259" key="3">
    <source>
        <dbReference type="PROSITE" id="PS50213"/>
    </source>
</evidence>
<protein>
    <recommendedName>
        <fullName evidence="3">FAS1 domain-containing protein</fullName>
    </recommendedName>
</protein>
<feature type="region of interest" description="Disordered" evidence="1">
    <location>
        <begin position="572"/>
        <end position="620"/>
    </location>
</feature>
<reference evidence="4" key="1">
    <citation type="journal article" date="2020" name="Stud. Mycol.">
        <title>101 Dothideomycetes genomes: a test case for predicting lifestyles and emergence of pathogens.</title>
        <authorList>
            <person name="Haridas S."/>
            <person name="Albert R."/>
            <person name="Binder M."/>
            <person name="Bloem J."/>
            <person name="Labutti K."/>
            <person name="Salamov A."/>
            <person name="Andreopoulos B."/>
            <person name="Baker S."/>
            <person name="Barry K."/>
            <person name="Bills G."/>
            <person name="Bluhm B."/>
            <person name="Cannon C."/>
            <person name="Castanera R."/>
            <person name="Culley D."/>
            <person name="Daum C."/>
            <person name="Ezra D."/>
            <person name="Gonzalez J."/>
            <person name="Henrissat B."/>
            <person name="Kuo A."/>
            <person name="Liang C."/>
            <person name="Lipzen A."/>
            <person name="Lutzoni F."/>
            <person name="Magnuson J."/>
            <person name="Mondo S."/>
            <person name="Nolan M."/>
            <person name="Ohm R."/>
            <person name="Pangilinan J."/>
            <person name="Park H.-J."/>
            <person name="Ramirez L."/>
            <person name="Alfaro M."/>
            <person name="Sun H."/>
            <person name="Tritt A."/>
            <person name="Yoshinaga Y."/>
            <person name="Zwiers L.-H."/>
            <person name="Turgeon B."/>
            <person name="Goodwin S."/>
            <person name="Spatafora J."/>
            <person name="Crous P."/>
            <person name="Grigoriev I."/>
        </authorList>
    </citation>
    <scope>NUCLEOTIDE SEQUENCE</scope>
    <source>
        <strain evidence="4">CBS 175.79</strain>
    </source>
</reference>
<dbReference type="SUPFAM" id="SSF82153">
    <property type="entry name" value="FAS1 domain"/>
    <property type="match status" value="1"/>
</dbReference>